<dbReference type="InterPro" id="IPR027417">
    <property type="entry name" value="P-loop_NTPase"/>
</dbReference>
<dbReference type="PANTHER" id="PTHR47970">
    <property type="entry name" value="KINESIN-LIKE PROTEIN KIF11"/>
    <property type="match status" value="1"/>
</dbReference>
<keyword evidence="2" id="KW-0963">Cytoplasm</keyword>
<dbReference type="InterPro" id="IPR036961">
    <property type="entry name" value="Kinesin_motor_dom_sf"/>
</dbReference>
<dbReference type="SMART" id="SM00129">
    <property type="entry name" value="KISc"/>
    <property type="match status" value="1"/>
</dbReference>
<dbReference type="Proteomes" id="UP000887577">
    <property type="component" value="Unplaced"/>
</dbReference>
<evidence type="ECO:0000256" key="1">
    <source>
        <dbReference type="ARBA" id="ARBA00004245"/>
    </source>
</evidence>
<evidence type="ECO:0000256" key="2">
    <source>
        <dbReference type="ARBA" id="ARBA00022490"/>
    </source>
</evidence>
<sequence length="221" mass="24928">MIENVNVFARVRSLSGEESCLQIHHELSRITVNDKAYYLDDVFGETASQEDVFDIVGRPIIDGFIEGINGTIFAYGQTGSGKTYTMLGPDINGTELNNAGIIPQAVDQIFDTLKGKFEQDPVFFKFSMKCTFLEIYNDEIYDLLRNEDIFSKKLEIRVCAGDVKNVEEKDVTSYSECMELLKRGIKKRKNAETAMNSESSRSHAIFMLKLSTEEIEGDNIS</sequence>
<keyword evidence="5 7" id="KW-0505">Motor protein</keyword>
<evidence type="ECO:0000313" key="10">
    <source>
        <dbReference type="WBParaSite" id="PSU_v2.g17317.t1"/>
    </source>
</evidence>
<dbReference type="InterPro" id="IPR001752">
    <property type="entry name" value="Kinesin_motor_dom"/>
</dbReference>
<keyword evidence="9" id="KW-1185">Reference proteome</keyword>
<dbReference type="Pfam" id="PF00225">
    <property type="entry name" value="Kinesin"/>
    <property type="match status" value="1"/>
</dbReference>
<comment type="similarity">
    <text evidence="7">Belongs to the TRAFAC class myosin-kinesin ATPase superfamily. Kinesin family.</text>
</comment>
<reference evidence="10" key="1">
    <citation type="submission" date="2022-11" db="UniProtKB">
        <authorList>
            <consortium name="WormBaseParasite"/>
        </authorList>
    </citation>
    <scope>IDENTIFICATION</scope>
</reference>
<keyword evidence="3 7" id="KW-0547">Nucleotide-binding</keyword>
<dbReference type="GO" id="GO:0051231">
    <property type="term" value="P:spindle elongation"/>
    <property type="evidence" value="ECO:0007669"/>
    <property type="project" value="TreeGrafter"/>
</dbReference>
<evidence type="ECO:0000256" key="4">
    <source>
        <dbReference type="ARBA" id="ARBA00022840"/>
    </source>
</evidence>
<evidence type="ECO:0000259" key="8">
    <source>
        <dbReference type="PROSITE" id="PS50067"/>
    </source>
</evidence>
<organism evidence="9 10">
    <name type="scientific">Panagrolaimus superbus</name>
    <dbReference type="NCBI Taxonomy" id="310955"/>
    <lineage>
        <taxon>Eukaryota</taxon>
        <taxon>Metazoa</taxon>
        <taxon>Ecdysozoa</taxon>
        <taxon>Nematoda</taxon>
        <taxon>Chromadorea</taxon>
        <taxon>Rhabditida</taxon>
        <taxon>Tylenchina</taxon>
        <taxon>Panagrolaimomorpha</taxon>
        <taxon>Panagrolaimoidea</taxon>
        <taxon>Panagrolaimidae</taxon>
        <taxon>Panagrolaimus</taxon>
    </lineage>
</organism>
<evidence type="ECO:0000256" key="6">
    <source>
        <dbReference type="ARBA" id="ARBA00023212"/>
    </source>
</evidence>
<dbReference type="PROSITE" id="PS50067">
    <property type="entry name" value="KINESIN_MOTOR_2"/>
    <property type="match status" value="1"/>
</dbReference>
<evidence type="ECO:0000256" key="7">
    <source>
        <dbReference type="PROSITE-ProRule" id="PRU00283"/>
    </source>
</evidence>
<evidence type="ECO:0000256" key="3">
    <source>
        <dbReference type="ARBA" id="ARBA00022741"/>
    </source>
</evidence>
<dbReference type="PANTHER" id="PTHR47970:SF12">
    <property type="entry name" value="KINESIN FAMILY MEMBER 11"/>
    <property type="match status" value="1"/>
</dbReference>
<keyword evidence="6" id="KW-0206">Cytoskeleton</keyword>
<accession>A0A914YDE3</accession>
<dbReference type="GO" id="GO:0005876">
    <property type="term" value="C:spindle microtubule"/>
    <property type="evidence" value="ECO:0007669"/>
    <property type="project" value="TreeGrafter"/>
</dbReference>
<evidence type="ECO:0000256" key="5">
    <source>
        <dbReference type="ARBA" id="ARBA00023175"/>
    </source>
</evidence>
<comment type="subcellular location">
    <subcellularLocation>
        <location evidence="1">Cytoplasm</location>
        <location evidence="1">Cytoskeleton</location>
    </subcellularLocation>
</comment>
<dbReference type="GO" id="GO:0090307">
    <property type="term" value="P:mitotic spindle assembly"/>
    <property type="evidence" value="ECO:0007669"/>
    <property type="project" value="TreeGrafter"/>
</dbReference>
<dbReference type="SUPFAM" id="SSF52540">
    <property type="entry name" value="P-loop containing nucleoside triphosphate hydrolases"/>
    <property type="match status" value="1"/>
</dbReference>
<dbReference type="GO" id="GO:0008017">
    <property type="term" value="F:microtubule binding"/>
    <property type="evidence" value="ECO:0007669"/>
    <property type="project" value="InterPro"/>
</dbReference>
<proteinExistence type="inferred from homology"/>
<dbReference type="PRINTS" id="PR00380">
    <property type="entry name" value="KINESINHEAVY"/>
</dbReference>
<evidence type="ECO:0000313" key="9">
    <source>
        <dbReference type="Proteomes" id="UP000887577"/>
    </source>
</evidence>
<protein>
    <submittedName>
        <fullName evidence="10">Kinesin motor domain-containing protein</fullName>
    </submittedName>
</protein>
<dbReference type="WBParaSite" id="PSU_v2.g17317.t1">
    <property type="protein sequence ID" value="PSU_v2.g17317.t1"/>
    <property type="gene ID" value="PSU_v2.g17317"/>
</dbReference>
<dbReference type="GO" id="GO:0072686">
    <property type="term" value="C:mitotic spindle"/>
    <property type="evidence" value="ECO:0007669"/>
    <property type="project" value="TreeGrafter"/>
</dbReference>
<name>A0A914YDE3_9BILA</name>
<feature type="binding site" evidence="7">
    <location>
        <begin position="76"/>
        <end position="83"/>
    </location>
    <ligand>
        <name>ATP</name>
        <dbReference type="ChEBI" id="CHEBI:30616"/>
    </ligand>
</feature>
<feature type="domain" description="Kinesin motor" evidence="8">
    <location>
        <begin position="4"/>
        <end position="221"/>
    </location>
</feature>
<dbReference type="GO" id="GO:0005524">
    <property type="term" value="F:ATP binding"/>
    <property type="evidence" value="ECO:0007669"/>
    <property type="project" value="UniProtKB-UniRule"/>
</dbReference>
<dbReference type="InterPro" id="IPR047149">
    <property type="entry name" value="KIF11-like"/>
</dbReference>
<dbReference type="GO" id="GO:0008574">
    <property type="term" value="F:plus-end-directed microtubule motor activity"/>
    <property type="evidence" value="ECO:0007669"/>
    <property type="project" value="TreeGrafter"/>
</dbReference>
<keyword evidence="4 7" id="KW-0067">ATP-binding</keyword>
<dbReference type="AlphaFoldDB" id="A0A914YDE3"/>
<dbReference type="Gene3D" id="3.40.850.10">
    <property type="entry name" value="Kinesin motor domain"/>
    <property type="match status" value="1"/>
</dbReference>
<dbReference type="GO" id="GO:0007018">
    <property type="term" value="P:microtubule-based movement"/>
    <property type="evidence" value="ECO:0007669"/>
    <property type="project" value="InterPro"/>
</dbReference>